<name>A0A553H1D6_9PSED</name>
<dbReference type="EMBL" id="VJOY01000004">
    <property type="protein sequence ID" value="TRX75574.1"/>
    <property type="molecule type" value="Genomic_DNA"/>
</dbReference>
<feature type="transmembrane region" description="Helical" evidence="5">
    <location>
        <begin position="118"/>
        <end position="138"/>
    </location>
</feature>
<reference evidence="6 7" key="1">
    <citation type="submission" date="2019-07" db="EMBL/GenBank/DDBJ databases">
        <title>Pseudomonas mangiferae sp. nov., isolated from bark of mango tree in Thailand.</title>
        <authorList>
            <person name="Srisuk N."/>
            <person name="Anurat P."/>
        </authorList>
    </citation>
    <scope>NUCLEOTIDE SEQUENCE [LARGE SCALE GENOMIC DNA]</scope>
    <source>
        <strain evidence="6 7">DMKU_BBB3-04</strain>
    </source>
</reference>
<keyword evidence="3 5" id="KW-1133">Transmembrane helix</keyword>
<dbReference type="InterPro" id="IPR001129">
    <property type="entry name" value="Membr-assoc_MAPEG"/>
</dbReference>
<dbReference type="GO" id="GO:0005765">
    <property type="term" value="C:lysosomal membrane"/>
    <property type="evidence" value="ECO:0007669"/>
    <property type="project" value="TreeGrafter"/>
</dbReference>
<dbReference type="RefSeq" id="WP_143487666.1">
    <property type="nucleotide sequence ID" value="NZ_VJOY01000004.1"/>
</dbReference>
<feature type="transmembrane region" description="Helical" evidence="5">
    <location>
        <begin position="150"/>
        <end position="169"/>
    </location>
</feature>
<comment type="subcellular location">
    <subcellularLocation>
        <location evidence="1">Membrane</location>
    </subcellularLocation>
</comment>
<feature type="transmembrane region" description="Helical" evidence="5">
    <location>
        <begin position="12"/>
        <end position="32"/>
    </location>
</feature>
<proteinExistence type="predicted"/>
<protein>
    <submittedName>
        <fullName evidence="6">MAPEG family protein</fullName>
    </submittedName>
</protein>
<dbReference type="Proteomes" id="UP000315235">
    <property type="component" value="Unassembled WGS sequence"/>
</dbReference>
<dbReference type="SUPFAM" id="SSF161084">
    <property type="entry name" value="MAPEG domain-like"/>
    <property type="match status" value="1"/>
</dbReference>
<dbReference type="PANTHER" id="PTHR31004">
    <property type="entry name" value="TRANSMEMBRANE PROTEIN 79"/>
    <property type="match status" value="1"/>
</dbReference>
<gene>
    <name evidence="6" type="ORF">FM069_07470</name>
</gene>
<evidence type="ECO:0000256" key="5">
    <source>
        <dbReference type="SAM" id="Phobius"/>
    </source>
</evidence>
<evidence type="ECO:0000313" key="6">
    <source>
        <dbReference type="EMBL" id="TRX75574.1"/>
    </source>
</evidence>
<accession>A0A553H1D6</accession>
<sequence>MRLSEVQRGVLRGMLQALGISLLAVGAVIMWPPQAVLPALGDELGHALAWDILVMACVAGNIAWVARHRFFTPEDIEGSGLAAGTDRVRRYQALLQNTLEQAVLAVGTHGVWAASMPAHWQGAVPVAVLLFLLGRVLFWRGYAAGAGHRALGFALTFYPSVLLLLLVVGRRGLQGLGLA</sequence>
<dbReference type="OrthoDB" id="582367at2"/>
<evidence type="ECO:0000256" key="4">
    <source>
        <dbReference type="ARBA" id="ARBA00023136"/>
    </source>
</evidence>
<dbReference type="PANTHER" id="PTHR31004:SF1">
    <property type="entry name" value="TRANSMEMBRANE PROTEIN 79"/>
    <property type="match status" value="1"/>
</dbReference>
<dbReference type="AlphaFoldDB" id="A0A553H1D6"/>
<comment type="caution">
    <text evidence="6">The sequence shown here is derived from an EMBL/GenBank/DDBJ whole genome shotgun (WGS) entry which is preliminary data.</text>
</comment>
<feature type="transmembrane region" description="Helical" evidence="5">
    <location>
        <begin position="44"/>
        <end position="66"/>
    </location>
</feature>
<organism evidence="6 7">
    <name type="scientific">Pseudomonas mangiferae</name>
    <dbReference type="NCBI Taxonomy" id="2593654"/>
    <lineage>
        <taxon>Bacteria</taxon>
        <taxon>Pseudomonadati</taxon>
        <taxon>Pseudomonadota</taxon>
        <taxon>Gammaproteobacteria</taxon>
        <taxon>Pseudomonadales</taxon>
        <taxon>Pseudomonadaceae</taxon>
        <taxon>Pseudomonas</taxon>
    </lineage>
</organism>
<keyword evidence="2 5" id="KW-0812">Transmembrane</keyword>
<dbReference type="Pfam" id="PF01124">
    <property type="entry name" value="MAPEG"/>
    <property type="match status" value="1"/>
</dbReference>
<evidence type="ECO:0000256" key="2">
    <source>
        <dbReference type="ARBA" id="ARBA00022692"/>
    </source>
</evidence>
<keyword evidence="4 5" id="KW-0472">Membrane</keyword>
<evidence type="ECO:0000256" key="3">
    <source>
        <dbReference type="ARBA" id="ARBA00022989"/>
    </source>
</evidence>
<dbReference type="InterPro" id="IPR023352">
    <property type="entry name" value="MAPEG-like_dom_sf"/>
</dbReference>
<keyword evidence="7" id="KW-1185">Reference proteome</keyword>
<feature type="transmembrane region" description="Helical" evidence="5">
    <location>
        <begin position="94"/>
        <end position="112"/>
    </location>
</feature>
<dbReference type="Gene3D" id="1.20.120.550">
    <property type="entry name" value="Membrane associated eicosanoid/glutathione metabolism-like domain"/>
    <property type="match status" value="1"/>
</dbReference>
<dbReference type="GO" id="GO:0045055">
    <property type="term" value="P:regulated exocytosis"/>
    <property type="evidence" value="ECO:0007669"/>
    <property type="project" value="TreeGrafter"/>
</dbReference>
<evidence type="ECO:0000256" key="1">
    <source>
        <dbReference type="ARBA" id="ARBA00004370"/>
    </source>
</evidence>
<evidence type="ECO:0000313" key="7">
    <source>
        <dbReference type="Proteomes" id="UP000315235"/>
    </source>
</evidence>